<evidence type="ECO:0000256" key="10">
    <source>
        <dbReference type="ARBA" id="ARBA00023125"/>
    </source>
</evidence>
<comment type="similarity">
    <text evidence="2 16">Belongs to the MCM family.</text>
</comment>
<name>A0A834XQS5_APHGI</name>
<dbReference type="InterPro" id="IPR012340">
    <property type="entry name" value="NA-bd_OB-fold"/>
</dbReference>
<feature type="domain" description="MCM C-terminal AAA(+) ATPase" evidence="17">
    <location>
        <begin position="274"/>
        <end position="476"/>
    </location>
</feature>
<evidence type="ECO:0000259" key="17">
    <source>
        <dbReference type="PROSITE" id="PS50051"/>
    </source>
</evidence>
<sequence>MLADYFIKFHADDLQEILNSPDSSQHYSIYVNFVDLQEQDFTAAWNILLSPRKYLKLCDESIVKAQTQIIDSSYNQSIKPLVHTRITAVPRRENQNDFGELVVTSGITVRISQPSIIKLMKKFSCKKCEFITEVKYDWERQTFDDVKNCKACQAKNIIQVPCLQGDDSADYQEVKIQEKCRTETSSSYNVGMQVILLDDLVDKCSPGDDVEISGVVIRRWSTLTAGKRTEISTIMIGNSVSVLRKVVDSNHSVNDMKNIFDDYWSKYIDAPLVGRDNILASICPQLFGMYTVKLALAIVLAGGVPKTNSTGVRVRGEPHLLMIGDPGTGKSQVLRTAAKLAVRSVLTTGIGTTAAGLTAAAVKDTDGWHLEGGALVLADGGVCCVDEFTTMNSNDRASLHEAMEQQTISIAKAGLVSTLNSRCSVVAAINPVGGKFIQGEEMKTRLGNPLLSRFDLILLLKDNKKREWDIMTTTHILQAACKDPEEDIKMSAKKPMDILKSEGLWKDESLREYFSHVHLLNPKLTKPAEKVLSAVFLYHRKNPNRREERTTVRLLDSLIRLAEGHARLMYKKEVDIVDAIVAAQLVGTCPNDNDAGCPFPDDPMAHCDRTMRTVLELLNLEYLYPSPSNSQDSTE</sequence>
<dbReference type="InterPro" id="IPR003593">
    <property type="entry name" value="AAA+_ATPase"/>
</dbReference>
<dbReference type="SMART" id="SM00350">
    <property type="entry name" value="MCM"/>
    <property type="match status" value="1"/>
</dbReference>
<dbReference type="GO" id="GO:0003697">
    <property type="term" value="F:single-stranded DNA binding"/>
    <property type="evidence" value="ECO:0007669"/>
    <property type="project" value="TreeGrafter"/>
</dbReference>
<dbReference type="PROSITE" id="PS00847">
    <property type="entry name" value="MCM_1"/>
    <property type="match status" value="1"/>
</dbReference>
<dbReference type="SUPFAM" id="SSF52540">
    <property type="entry name" value="P-loop containing nucleoside triphosphate hydrolases"/>
    <property type="match status" value="1"/>
</dbReference>
<dbReference type="AlphaFoldDB" id="A0A834XQS5"/>
<dbReference type="InterPro" id="IPR001208">
    <property type="entry name" value="MCM_dom"/>
</dbReference>
<evidence type="ECO:0000256" key="4">
    <source>
        <dbReference type="ARBA" id="ARBA00022705"/>
    </source>
</evidence>
<dbReference type="Gene3D" id="3.40.50.300">
    <property type="entry name" value="P-loop containing nucleotide triphosphate hydrolases"/>
    <property type="match status" value="1"/>
</dbReference>
<evidence type="ECO:0000256" key="5">
    <source>
        <dbReference type="ARBA" id="ARBA00022741"/>
    </source>
</evidence>
<evidence type="ECO:0000256" key="15">
    <source>
        <dbReference type="ARBA" id="ARBA00047995"/>
    </source>
</evidence>
<evidence type="ECO:0000256" key="14">
    <source>
        <dbReference type="ARBA" id="ARBA00042301"/>
    </source>
</evidence>
<comment type="caution">
    <text evidence="18">The sequence shown here is derived from an EMBL/GenBank/DDBJ whole genome shotgun (WGS) entry which is preliminary data.</text>
</comment>
<dbReference type="GO" id="GO:0016787">
    <property type="term" value="F:hydrolase activity"/>
    <property type="evidence" value="ECO:0007669"/>
    <property type="project" value="UniProtKB-KW"/>
</dbReference>
<evidence type="ECO:0000313" key="18">
    <source>
        <dbReference type="EMBL" id="KAF7991708.1"/>
    </source>
</evidence>
<dbReference type="GO" id="GO:0005634">
    <property type="term" value="C:nucleus"/>
    <property type="evidence" value="ECO:0007669"/>
    <property type="project" value="UniProtKB-SubCell"/>
</dbReference>
<dbReference type="EC" id="3.6.4.12" evidence="3"/>
<gene>
    <name evidence="18" type="ORF">HCN44_010509</name>
</gene>
<dbReference type="InterPro" id="IPR027417">
    <property type="entry name" value="P-loop_NTPase"/>
</dbReference>
<evidence type="ECO:0000256" key="8">
    <source>
        <dbReference type="ARBA" id="ARBA00022806"/>
    </source>
</evidence>
<evidence type="ECO:0000256" key="11">
    <source>
        <dbReference type="ARBA" id="ARBA00023204"/>
    </source>
</evidence>
<dbReference type="SUPFAM" id="SSF50249">
    <property type="entry name" value="Nucleic acid-binding proteins"/>
    <property type="match status" value="1"/>
</dbReference>
<dbReference type="EMBL" id="JACMRX010000004">
    <property type="protein sequence ID" value="KAF7991708.1"/>
    <property type="molecule type" value="Genomic_DNA"/>
</dbReference>
<dbReference type="PANTHER" id="PTHR11630">
    <property type="entry name" value="DNA REPLICATION LICENSING FACTOR MCM FAMILY MEMBER"/>
    <property type="match status" value="1"/>
</dbReference>
<dbReference type="Pfam" id="PF26066">
    <property type="entry name" value="MCM9_N"/>
    <property type="match status" value="1"/>
</dbReference>
<evidence type="ECO:0000256" key="7">
    <source>
        <dbReference type="ARBA" id="ARBA00022801"/>
    </source>
</evidence>
<dbReference type="InterPro" id="IPR033762">
    <property type="entry name" value="MCM_OB"/>
</dbReference>
<evidence type="ECO:0000256" key="9">
    <source>
        <dbReference type="ARBA" id="ARBA00022840"/>
    </source>
</evidence>
<organism evidence="18 19">
    <name type="scientific">Aphidius gifuensis</name>
    <name type="common">Parasitoid wasp</name>
    <dbReference type="NCBI Taxonomy" id="684658"/>
    <lineage>
        <taxon>Eukaryota</taxon>
        <taxon>Metazoa</taxon>
        <taxon>Ecdysozoa</taxon>
        <taxon>Arthropoda</taxon>
        <taxon>Hexapoda</taxon>
        <taxon>Insecta</taxon>
        <taxon>Pterygota</taxon>
        <taxon>Neoptera</taxon>
        <taxon>Endopterygota</taxon>
        <taxon>Hymenoptera</taxon>
        <taxon>Apocrita</taxon>
        <taxon>Ichneumonoidea</taxon>
        <taxon>Braconidae</taxon>
        <taxon>Aphidiinae</taxon>
        <taxon>Aphidius</taxon>
    </lineage>
</organism>
<evidence type="ECO:0000313" key="19">
    <source>
        <dbReference type="Proteomes" id="UP000639338"/>
    </source>
</evidence>
<evidence type="ECO:0000256" key="16">
    <source>
        <dbReference type="RuleBase" id="RU004070"/>
    </source>
</evidence>
<keyword evidence="19" id="KW-1185">Reference proteome</keyword>
<dbReference type="Pfam" id="PF17207">
    <property type="entry name" value="MCM_OB"/>
    <property type="match status" value="1"/>
</dbReference>
<keyword evidence="10 16" id="KW-0238">DNA-binding</keyword>
<keyword evidence="4" id="KW-0235">DNA replication</keyword>
<reference evidence="18 19" key="1">
    <citation type="submission" date="2020-08" db="EMBL/GenBank/DDBJ databases">
        <title>Aphidius gifuensis genome sequencing and assembly.</title>
        <authorList>
            <person name="Du Z."/>
        </authorList>
    </citation>
    <scope>NUCLEOTIDE SEQUENCE [LARGE SCALE GENOMIC DNA]</scope>
    <source>
        <strain evidence="18">YNYX2018</strain>
        <tissue evidence="18">Adults</tissue>
    </source>
</reference>
<keyword evidence="12" id="KW-0539">Nucleus</keyword>
<dbReference type="InterPro" id="IPR058768">
    <property type="entry name" value="MCM9_N"/>
</dbReference>
<comment type="subcellular location">
    <subcellularLocation>
        <location evidence="1">Nucleus</location>
    </subcellularLocation>
</comment>
<dbReference type="PANTHER" id="PTHR11630:SF48">
    <property type="entry name" value="DNA HELICASE MCM9"/>
    <property type="match status" value="1"/>
</dbReference>
<dbReference type="Gene3D" id="2.40.50.140">
    <property type="entry name" value="Nucleic acid-binding proteins"/>
    <property type="match status" value="1"/>
</dbReference>
<evidence type="ECO:0000256" key="2">
    <source>
        <dbReference type="ARBA" id="ARBA00008010"/>
    </source>
</evidence>
<dbReference type="SMART" id="SM00382">
    <property type="entry name" value="AAA"/>
    <property type="match status" value="1"/>
</dbReference>
<keyword evidence="7" id="KW-0378">Hydrolase</keyword>
<dbReference type="PRINTS" id="PR01657">
    <property type="entry name" value="MCMFAMILY"/>
</dbReference>
<protein>
    <recommendedName>
        <fullName evidence="13">DNA helicase MCM9</fullName>
        <ecNumber evidence="3">3.6.4.12</ecNumber>
    </recommendedName>
    <alternativeName>
        <fullName evidence="14">Minichromosome maintenance 9</fullName>
    </alternativeName>
</protein>
<dbReference type="GO" id="GO:0042555">
    <property type="term" value="C:MCM complex"/>
    <property type="evidence" value="ECO:0007669"/>
    <property type="project" value="TreeGrafter"/>
</dbReference>
<evidence type="ECO:0000256" key="13">
    <source>
        <dbReference type="ARBA" id="ARBA00041085"/>
    </source>
</evidence>
<dbReference type="PROSITE" id="PS50051">
    <property type="entry name" value="MCM_2"/>
    <property type="match status" value="1"/>
</dbReference>
<dbReference type="GO" id="GO:0005524">
    <property type="term" value="F:ATP binding"/>
    <property type="evidence" value="ECO:0007669"/>
    <property type="project" value="UniProtKB-KW"/>
</dbReference>
<dbReference type="InterPro" id="IPR031327">
    <property type="entry name" value="MCM"/>
</dbReference>
<dbReference type="Pfam" id="PF17855">
    <property type="entry name" value="MCM_lid"/>
    <property type="match status" value="1"/>
</dbReference>
<dbReference type="Gene3D" id="2.20.28.10">
    <property type="match status" value="1"/>
</dbReference>
<dbReference type="OrthoDB" id="271325at2759"/>
<evidence type="ECO:0000256" key="12">
    <source>
        <dbReference type="ARBA" id="ARBA00023242"/>
    </source>
</evidence>
<dbReference type="InterPro" id="IPR041562">
    <property type="entry name" value="MCM_lid"/>
</dbReference>
<dbReference type="Proteomes" id="UP000639338">
    <property type="component" value="Unassembled WGS sequence"/>
</dbReference>
<dbReference type="GO" id="GO:0000724">
    <property type="term" value="P:double-strand break repair via homologous recombination"/>
    <property type="evidence" value="ECO:0007669"/>
    <property type="project" value="TreeGrafter"/>
</dbReference>
<dbReference type="Pfam" id="PF00493">
    <property type="entry name" value="MCM"/>
    <property type="match status" value="1"/>
</dbReference>
<comment type="catalytic activity">
    <reaction evidence="15">
        <text>ATP + H2O = ADP + phosphate + H(+)</text>
        <dbReference type="Rhea" id="RHEA:13065"/>
        <dbReference type="ChEBI" id="CHEBI:15377"/>
        <dbReference type="ChEBI" id="CHEBI:15378"/>
        <dbReference type="ChEBI" id="CHEBI:30616"/>
        <dbReference type="ChEBI" id="CHEBI:43474"/>
        <dbReference type="ChEBI" id="CHEBI:456216"/>
        <dbReference type="EC" id="3.6.4.12"/>
    </reaction>
</comment>
<evidence type="ECO:0000256" key="3">
    <source>
        <dbReference type="ARBA" id="ARBA00012551"/>
    </source>
</evidence>
<keyword evidence="5 16" id="KW-0547">Nucleotide-binding</keyword>
<keyword evidence="11" id="KW-0234">DNA repair</keyword>
<evidence type="ECO:0000256" key="6">
    <source>
        <dbReference type="ARBA" id="ARBA00022763"/>
    </source>
</evidence>
<dbReference type="GO" id="GO:0006260">
    <property type="term" value="P:DNA replication"/>
    <property type="evidence" value="ECO:0007669"/>
    <property type="project" value="InterPro"/>
</dbReference>
<evidence type="ECO:0000256" key="1">
    <source>
        <dbReference type="ARBA" id="ARBA00004123"/>
    </source>
</evidence>
<keyword evidence="8" id="KW-0347">Helicase</keyword>
<dbReference type="InterPro" id="IPR018525">
    <property type="entry name" value="MCM_CS"/>
</dbReference>
<keyword evidence="6" id="KW-0227">DNA damage</keyword>
<accession>A0A834XQS5</accession>
<proteinExistence type="inferred from homology"/>
<keyword evidence="9 16" id="KW-0067">ATP-binding</keyword>
<dbReference type="GO" id="GO:0017116">
    <property type="term" value="F:single-stranded DNA helicase activity"/>
    <property type="evidence" value="ECO:0007669"/>
    <property type="project" value="TreeGrafter"/>
</dbReference>